<gene>
    <name evidence="1" type="ORF">CHGG_07423</name>
</gene>
<dbReference type="OrthoDB" id="10433602at2759"/>
<dbReference type="InParanoid" id="Q2GX81"/>
<evidence type="ECO:0000313" key="2">
    <source>
        <dbReference type="Proteomes" id="UP000001056"/>
    </source>
</evidence>
<dbReference type="VEuPathDB" id="FungiDB:CHGG_07423"/>
<dbReference type="EMBL" id="CH408033">
    <property type="protein sequence ID" value="EAQ86170.1"/>
    <property type="molecule type" value="Genomic_DNA"/>
</dbReference>
<dbReference type="Proteomes" id="UP000001056">
    <property type="component" value="Unassembled WGS sequence"/>
</dbReference>
<evidence type="ECO:0000313" key="1">
    <source>
        <dbReference type="EMBL" id="EAQ86170.1"/>
    </source>
</evidence>
<keyword evidence="2" id="KW-1185">Reference proteome</keyword>
<protein>
    <submittedName>
        <fullName evidence="1">Uncharacterized protein</fullName>
    </submittedName>
</protein>
<reference evidence="2" key="1">
    <citation type="journal article" date="2015" name="Genome Announc.">
        <title>Draft genome sequence of the cellulolytic fungus Chaetomium globosum.</title>
        <authorList>
            <person name="Cuomo C.A."/>
            <person name="Untereiner W.A."/>
            <person name="Ma L.-J."/>
            <person name="Grabherr M."/>
            <person name="Birren B.W."/>
        </authorList>
    </citation>
    <scope>NUCLEOTIDE SEQUENCE [LARGE SCALE GENOMIC DNA]</scope>
    <source>
        <strain evidence="2">ATCC 6205 / CBS 148.51 / DSM 1962 / NBRC 6347 / NRRL 1970</strain>
    </source>
</reference>
<proteinExistence type="predicted"/>
<accession>Q2GX81</accession>
<dbReference type="GeneID" id="4394042"/>
<name>Q2GX81_CHAGB</name>
<dbReference type="AlphaFoldDB" id="Q2GX81"/>
<sequence>MANLHTHTIPQTIHTLNLAVPDDKTAISTPKIDYHPVTKVTSEDAFDIVVHSGKMVVKAKTVEESIAAAKLASAITEQQRCARAAYMRSLRVPVITAGLAVAGVAV</sequence>
<dbReference type="HOGENOM" id="CLU_2222968_0_0_1"/>
<dbReference type="RefSeq" id="XP_001225079.1">
    <property type="nucleotide sequence ID" value="XM_001225078.1"/>
</dbReference>
<organism evidence="1 2">
    <name type="scientific">Chaetomium globosum (strain ATCC 6205 / CBS 148.51 / DSM 1962 / NBRC 6347 / NRRL 1970)</name>
    <name type="common">Soil fungus</name>
    <dbReference type="NCBI Taxonomy" id="306901"/>
    <lineage>
        <taxon>Eukaryota</taxon>
        <taxon>Fungi</taxon>
        <taxon>Dikarya</taxon>
        <taxon>Ascomycota</taxon>
        <taxon>Pezizomycotina</taxon>
        <taxon>Sordariomycetes</taxon>
        <taxon>Sordariomycetidae</taxon>
        <taxon>Sordariales</taxon>
        <taxon>Chaetomiaceae</taxon>
        <taxon>Chaetomium</taxon>
    </lineage>
</organism>